<dbReference type="InterPro" id="IPR000719">
    <property type="entry name" value="Prot_kinase_dom"/>
</dbReference>
<dbReference type="SUPFAM" id="SSF56112">
    <property type="entry name" value="Protein kinase-like (PK-like)"/>
    <property type="match status" value="1"/>
</dbReference>
<dbReference type="EMBL" id="BLAL01000313">
    <property type="protein sequence ID" value="GET02549.1"/>
    <property type="molecule type" value="Genomic_DNA"/>
</dbReference>
<dbReference type="PANTHER" id="PTHR44329">
    <property type="entry name" value="SERINE/THREONINE-PROTEIN KINASE TNNI3K-RELATED"/>
    <property type="match status" value="1"/>
</dbReference>
<evidence type="ECO:0000256" key="4">
    <source>
        <dbReference type="ARBA" id="ARBA00022840"/>
    </source>
</evidence>
<sequence length="560" mass="66203">MGQRIRKLLLQSFGGDKCKKCGNDLCYVKHFEQNFDYWTSDNYDIDEFIKDTQLSAHNNISKASEWIPYNRFDDIKYISENRYEANWIDGYIYGWDNKNRNWKRFNQDMLVTLKSLNNPKDVTSEFTMNKVKFHGITQNPQTKVYMMVLSDKSNWIDGYINRWDNDDQNWIRSDKNMIVILKILEINTIEFINTIKQEKYEFYGISQEPQTKNYMMVLSGKCMKRNRVNIRVKYCQEDFDDWTSYECKKCNHVCNASYFQKNFENWTSEWIPYNRFYDIKYIARGGFGKVYKANWIDGRIVRWDNENKNWERSGNKFVALKSLNNSSNATFEFMNEISLHHRGSEDNAFIVGFYGITQHPETKNYIMVLDYAEDGSLRDYLDKTYNKLDWDGKIGHLHDITLGLTCIHEKRLIHRDLHIGNILKLKSNIAITDMGLCKPADYNQLKNAKNNVYGILPYIAPEILRGGNYTKAADIYSLGIIIYEMISGFPPYYDLSHDNNLAIKICQGLRPKFNIKVPQLIVHLIKRCLDSNPLDRPKAGEIEDILYKWKCNHSYYQTIE</sequence>
<protein>
    <submittedName>
        <fullName evidence="6">Kinase-like domain-containing protein</fullName>
    </submittedName>
</protein>
<dbReference type="GO" id="GO:0004674">
    <property type="term" value="F:protein serine/threonine kinase activity"/>
    <property type="evidence" value="ECO:0007669"/>
    <property type="project" value="TreeGrafter"/>
</dbReference>
<organism evidence="6 7">
    <name type="scientific">Rhizophagus clarus</name>
    <dbReference type="NCBI Taxonomy" id="94130"/>
    <lineage>
        <taxon>Eukaryota</taxon>
        <taxon>Fungi</taxon>
        <taxon>Fungi incertae sedis</taxon>
        <taxon>Mucoromycota</taxon>
        <taxon>Glomeromycotina</taxon>
        <taxon>Glomeromycetes</taxon>
        <taxon>Glomerales</taxon>
        <taxon>Glomeraceae</taxon>
        <taxon>Rhizophagus</taxon>
    </lineage>
</organism>
<dbReference type="InterPro" id="IPR051681">
    <property type="entry name" value="Ser/Thr_Kinases-Pseudokinases"/>
</dbReference>
<dbReference type="Gene3D" id="1.10.510.10">
    <property type="entry name" value="Transferase(Phosphotransferase) domain 1"/>
    <property type="match status" value="1"/>
</dbReference>
<dbReference type="PANTHER" id="PTHR44329:SF288">
    <property type="entry name" value="MITOGEN-ACTIVATED PROTEIN KINASE KINASE KINASE 20"/>
    <property type="match status" value="1"/>
</dbReference>
<dbReference type="AlphaFoldDB" id="A0A8H3M8B3"/>
<dbReference type="OrthoDB" id="26722at2759"/>
<dbReference type="Proteomes" id="UP000615446">
    <property type="component" value="Unassembled WGS sequence"/>
</dbReference>
<keyword evidence="1" id="KW-0808">Transferase</keyword>
<keyword evidence="4" id="KW-0067">ATP-binding</keyword>
<reference evidence="6" key="1">
    <citation type="submission" date="2019-10" db="EMBL/GenBank/DDBJ databases">
        <title>Conservation and host-specific expression of non-tandemly repeated heterogenous ribosome RNA gene in arbuscular mycorrhizal fungi.</title>
        <authorList>
            <person name="Maeda T."/>
            <person name="Kobayashi Y."/>
            <person name="Nakagawa T."/>
            <person name="Ezawa T."/>
            <person name="Yamaguchi K."/>
            <person name="Bino T."/>
            <person name="Nishimoto Y."/>
            <person name="Shigenobu S."/>
            <person name="Kawaguchi M."/>
        </authorList>
    </citation>
    <scope>NUCLEOTIDE SEQUENCE</scope>
    <source>
        <strain evidence="6">HR1</strain>
    </source>
</reference>
<dbReference type="PROSITE" id="PS50011">
    <property type="entry name" value="PROTEIN_KINASE_DOM"/>
    <property type="match status" value="1"/>
</dbReference>
<dbReference type="InterPro" id="IPR001245">
    <property type="entry name" value="Ser-Thr/Tyr_kinase_cat_dom"/>
</dbReference>
<dbReference type="Gene3D" id="1.10.10.1010">
    <property type="entry name" value="Intein homing endonuclease, domain IV"/>
    <property type="match status" value="2"/>
</dbReference>
<dbReference type="Pfam" id="PF07714">
    <property type="entry name" value="PK_Tyr_Ser-Thr"/>
    <property type="match status" value="1"/>
</dbReference>
<dbReference type="GO" id="GO:0005524">
    <property type="term" value="F:ATP binding"/>
    <property type="evidence" value="ECO:0007669"/>
    <property type="project" value="UniProtKB-KW"/>
</dbReference>
<keyword evidence="2" id="KW-0547">Nucleotide-binding</keyword>
<evidence type="ECO:0000256" key="1">
    <source>
        <dbReference type="ARBA" id="ARBA00022679"/>
    </source>
</evidence>
<evidence type="ECO:0000313" key="7">
    <source>
        <dbReference type="Proteomes" id="UP000615446"/>
    </source>
</evidence>
<comment type="caution">
    <text evidence="6">The sequence shown here is derived from an EMBL/GenBank/DDBJ whole genome shotgun (WGS) entry which is preliminary data.</text>
</comment>
<proteinExistence type="predicted"/>
<evidence type="ECO:0000256" key="2">
    <source>
        <dbReference type="ARBA" id="ARBA00022741"/>
    </source>
</evidence>
<accession>A0A8H3M8B3</accession>
<dbReference type="InterPro" id="IPR011009">
    <property type="entry name" value="Kinase-like_dom_sf"/>
</dbReference>
<feature type="domain" description="Protein kinase" evidence="5">
    <location>
        <begin position="276"/>
        <end position="556"/>
    </location>
</feature>
<gene>
    <name evidence="6" type="ORF">RCL2_002892600</name>
</gene>
<name>A0A8H3M8B3_9GLOM</name>
<evidence type="ECO:0000256" key="3">
    <source>
        <dbReference type="ARBA" id="ARBA00022777"/>
    </source>
</evidence>
<keyword evidence="3 6" id="KW-0418">Kinase</keyword>
<evidence type="ECO:0000259" key="5">
    <source>
        <dbReference type="PROSITE" id="PS50011"/>
    </source>
</evidence>
<evidence type="ECO:0000313" key="6">
    <source>
        <dbReference type="EMBL" id="GET02549.1"/>
    </source>
</evidence>